<dbReference type="OMA" id="TIDEMWI"/>
<dbReference type="Proteomes" id="UP000267027">
    <property type="component" value="Unassembled WGS sequence"/>
</dbReference>
<protein>
    <submittedName>
        <fullName evidence="3">Craniofacial development protein 2-like</fullName>
    </submittedName>
</protein>
<sequence>MNIGFIRTTNNPNRRFTIDEMWINTGFDNIRRLLVEKFYTDLKKFYREDRIFFKVIIGDLNAKIGQRRRSEERHIGTHELEWNEQGERQSEFIMATKTIRGNSQFQKHNPQRWTWESHYGEYHNEIDRNIVNRFCLTDVAAVLKF</sequence>
<gene>
    <name evidence="1" type="ORF">ACOC_LOCUS13346</name>
</gene>
<evidence type="ECO:0000313" key="3">
    <source>
        <dbReference type="WBParaSite" id="ACOC_0001334501-mRNA-1"/>
    </source>
</evidence>
<accession>A0A0R3Q2P7</accession>
<dbReference type="EMBL" id="UYYA01005889">
    <property type="protein sequence ID" value="VDM64931.1"/>
    <property type="molecule type" value="Genomic_DNA"/>
</dbReference>
<evidence type="ECO:0000313" key="2">
    <source>
        <dbReference type="Proteomes" id="UP000267027"/>
    </source>
</evidence>
<organism evidence="3">
    <name type="scientific">Angiostrongylus costaricensis</name>
    <name type="common">Nematode worm</name>
    <dbReference type="NCBI Taxonomy" id="334426"/>
    <lineage>
        <taxon>Eukaryota</taxon>
        <taxon>Metazoa</taxon>
        <taxon>Ecdysozoa</taxon>
        <taxon>Nematoda</taxon>
        <taxon>Chromadorea</taxon>
        <taxon>Rhabditida</taxon>
        <taxon>Rhabditina</taxon>
        <taxon>Rhabditomorpha</taxon>
        <taxon>Strongyloidea</taxon>
        <taxon>Metastrongylidae</taxon>
        <taxon>Angiostrongylus</taxon>
    </lineage>
</organism>
<dbReference type="InterPro" id="IPR036691">
    <property type="entry name" value="Endo/exonu/phosph_ase_sf"/>
</dbReference>
<dbReference type="Gene3D" id="3.60.10.10">
    <property type="entry name" value="Endonuclease/exonuclease/phosphatase"/>
    <property type="match status" value="1"/>
</dbReference>
<proteinExistence type="predicted"/>
<dbReference type="WBParaSite" id="ACOC_0001334501-mRNA-1">
    <property type="protein sequence ID" value="ACOC_0001334501-mRNA-1"/>
    <property type="gene ID" value="ACOC_0001334501"/>
</dbReference>
<reference evidence="1 2" key="2">
    <citation type="submission" date="2018-11" db="EMBL/GenBank/DDBJ databases">
        <authorList>
            <consortium name="Pathogen Informatics"/>
        </authorList>
    </citation>
    <scope>NUCLEOTIDE SEQUENCE [LARGE SCALE GENOMIC DNA]</scope>
    <source>
        <strain evidence="1 2">Costa Rica</strain>
    </source>
</reference>
<dbReference type="OrthoDB" id="414666at2759"/>
<name>A0A0R3Q2P7_ANGCS</name>
<keyword evidence="2" id="KW-1185">Reference proteome</keyword>
<dbReference type="AlphaFoldDB" id="A0A0R3Q2P7"/>
<evidence type="ECO:0000313" key="1">
    <source>
        <dbReference type="EMBL" id="VDM64931.1"/>
    </source>
</evidence>
<reference evidence="3" key="1">
    <citation type="submission" date="2017-02" db="UniProtKB">
        <authorList>
            <consortium name="WormBaseParasite"/>
        </authorList>
    </citation>
    <scope>IDENTIFICATION</scope>
</reference>